<sequence>MEKNKIVLLFPDGVGIRNYLYSNVFDNLQEDIILFHNFDPETITAIKQNISINEEILIPNYKESAKEKFLRELISLLRLYYNNSIVNNPTLLSNWNWKQKGFSKKIFYKIIELSSPFFKKYSSILKLEKRYQKAIRQNAFYNEVKNILMNAQINHVFCSHQRALSVATVFAAATDLGIKTSTVIYSWDNLPKARLALRANNYLVWSNHMKSELKLYYPEILLEDIHVTGTPQFEFYDEQKNIIDKETYYRKYDLDFNKKIICFSGDDTKTSPDDPSYLKDIAEEIIKANLQNEYQILLRRCPVDFSGRFDTIVAQYKDLIKEAPPLWYFSKSKEWNTVYPTFEDVKLLVSTAFYSDIVVNVGSTMAFDFGKFNKPCVFINYDQQNQNDKNWSVKKIYQFQHFKSMPNTDVVIWLNSKEEIIDKVIYKKGWNSTDALKQWYNTIVEEKSTASVNISNIVKNKNV</sequence>
<dbReference type="RefSeq" id="WP_180860867.1">
    <property type="nucleotide sequence ID" value="NZ_CAIJDE010000062.1"/>
</dbReference>
<evidence type="ECO:0008006" key="3">
    <source>
        <dbReference type="Google" id="ProtNLM"/>
    </source>
</evidence>
<name>A0A9N8J6X3_9FLAO</name>
<evidence type="ECO:0000313" key="1">
    <source>
        <dbReference type="EMBL" id="CAC9976378.1"/>
    </source>
</evidence>
<dbReference type="SUPFAM" id="SSF53756">
    <property type="entry name" value="UDP-Glycosyltransferase/glycogen phosphorylase"/>
    <property type="match status" value="1"/>
</dbReference>
<keyword evidence="2" id="KW-1185">Reference proteome</keyword>
<protein>
    <recommendedName>
        <fullName evidence="3">UDP-glycosyltransferase</fullName>
    </recommendedName>
</protein>
<dbReference type="Proteomes" id="UP000533639">
    <property type="component" value="Unassembled WGS sequence"/>
</dbReference>
<organism evidence="1 2">
    <name type="scientific">Flavobacterium panici</name>
    <dbReference type="NCBI Taxonomy" id="2654843"/>
    <lineage>
        <taxon>Bacteria</taxon>
        <taxon>Pseudomonadati</taxon>
        <taxon>Bacteroidota</taxon>
        <taxon>Flavobacteriia</taxon>
        <taxon>Flavobacteriales</taxon>
        <taxon>Flavobacteriaceae</taxon>
        <taxon>Flavobacterium</taxon>
    </lineage>
</organism>
<comment type="caution">
    <text evidence="1">The sequence shown here is derived from an EMBL/GenBank/DDBJ whole genome shotgun (WGS) entry which is preliminary data.</text>
</comment>
<dbReference type="AlphaFoldDB" id="A0A9N8J6X3"/>
<proteinExistence type="predicted"/>
<dbReference type="EMBL" id="CAIJDE010000062">
    <property type="protein sequence ID" value="CAC9976378.1"/>
    <property type="molecule type" value="Genomic_DNA"/>
</dbReference>
<gene>
    <name evidence="1" type="ORF">FLAPXU55_04104</name>
</gene>
<evidence type="ECO:0000313" key="2">
    <source>
        <dbReference type="Proteomes" id="UP000533639"/>
    </source>
</evidence>
<reference evidence="1 2" key="1">
    <citation type="submission" date="2020-06" db="EMBL/GenBank/DDBJ databases">
        <authorList>
            <person name="Criscuolo A."/>
        </authorList>
    </citation>
    <scope>NUCLEOTIDE SEQUENCE [LARGE SCALE GENOMIC DNA]</scope>
    <source>
        <strain evidence="1">PXU-55</strain>
    </source>
</reference>
<accession>A0A9N8J6X3</accession>